<organism evidence="2 3">
    <name type="scientific">Nepenthes gracilis</name>
    <name type="common">Slender pitcher plant</name>
    <dbReference type="NCBI Taxonomy" id="150966"/>
    <lineage>
        <taxon>Eukaryota</taxon>
        <taxon>Viridiplantae</taxon>
        <taxon>Streptophyta</taxon>
        <taxon>Embryophyta</taxon>
        <taxon>Tracheophyta</taxon>
        <taxon>Spermatophyta</taxon>
        <taxon>Magnoliopsida</taxon>
        <taxon>eudicotyledons</taxon>
        <taxon>Gunneridae</taxon>
        <taxon>Pentapetalae</taxon>
        <taxon>Caryophyllales</taxon>
        <taxon>Nepenthaceae</taxon>
        <taxon>Nepenthes</taxon>
    </lineage>
</organism>
<dbReference type="AlphaFoldDB" id="A0AAD3XP47"/>
<accession>A0AAD3XP47</accession>
<evidence type="ECO:0000313" key="3">
    <source>
        <dbReference type="Proteomes" id="UP001279734"/>
    </source>
</evidence>
<name>A0AAD3XP47_NEPGR</name>
<feature type="compositionally biased region" description="Low complexity" evidence="1">
    <location>
        <begin position="10"/>
        <end position="19"/>
    </location>
</feature>
<gene>
    <name evidence="2" type="ORF">Nepgr_013569</name>
</gene>
<dbReference type="Proteomes" id="UP001279734">
    <property type="component" value="Unassembled WGS sequence"/>
</dbReference>
<protein>
    <submittedName>
        <fullName evidence="2">Uncharacterized protein</fullName>
    </submittedName>
</protein>
<evidence type="ECO:0000256" key="1">
    <source>
        <dbReference type="SAM" id="MobiDB-lite"/>
    </source>
</evidence>
<proteinExistence type="predicted"/>
<comment type="caution">
    <text evidence="2">The sequence shown here is derived from an EMBL/GenBank/DDBJ whole genome shotgun (WGS) entry which is preliminary data.</text>
</comment>
<dbReference type="EMBL" id="BSYO01000011">
    <property type="protein sequence ID" value="GMH11728.1"/>
    <property type="molecule type" value="Genomic_DNA"/>
</dbReference>
<keyword evidence="3" id="KW-1185">Reference proteome</keyword>
<evidence type="ECO:0000313" key="2">
    <source>
        <dbReference type="EMBL" id="GMH11728.1"/>
    </source>
</evidence>
<feature type="region of interest" description="Disordered" evidence="1">
    <location>
        <begin position="1"/>
        <end position="31"/>
    </location>
</feature>
<reference evidence="2" key="1">
    <citation type="submission" date="2023-05" db="EMBL/GenBank/DDBJ databases">
        <title>Nepenthes gracilis genome sequencing.</title>
        <authorList>
            <person name="Fukushima K."/>
        </authorList>
    </citation>
    <scope>NUCLEOTIDE SEQUENCE</scope>
    <source>
        <strain evidence="2">SING2019-196</strain>
    </source>
</reference>
<sequence>MKLRESIQGNNNRSRSSSNQPKTAASLQKRAWEQSSNLQVTKIVELSNPGECERRLSVSSIANLPCRSKLAAKQGNVNQPDFTYLPPTVPGACESRSQIVQKNFFVQSTGIHSGKL</sequence>